<keyword evidence="5 11" id="KW-1133">Transmembrane helix</keyword>
<evidence type="ECO:0000256" key="2">
    <source>
        <dbReference type="ARBA" id="ARBA00022448"/>
    </source>
</evidence>
<protein>
    <recommendedName>
        <fullName evidence="12">Ion transport domain-containing protein</fullName>
    </recommendedName>
</protein>
<feature type="domain" description="Ion transport" evidence="12">
    <location>
        <begin position="218"/>
        <end position="358"/>
    </location>
</feature>
<keyword evidence="4" id="KW-0677">Repeat</keyword>
<keyword evidence="14" id="KW-1185">Reference proteome</keyword>
<keyword evidence="2" id="KW-0813">Transport</keyword>
<dbReference type="InterPro" id="IPR052076">
    <property type="entry name" value="TRP_cation_channel"/>
</dbReference>
<dbReference type="InterPro" id="IPR005821">
    <property type="entry name" value="Ion_trans_dom"/>
</dbReference>
<dbReference type="OrthoDB" id="1661883at2759"/>
<name>A0A8K0K061_LADFU</name>
<comment type="subcellular location">
    <subcellularLocation>
        <location evidence="1">Membrane</location>
        <topology evidence="1">Multi-pass membrane protein</topology>
    </subcellularLocation>
</comment>
<proteinExistence type="predicted"/>
<keyword evidence="8 11" id="KW-0472">Membrane</keyword>
<gene>
    <name evidence="13" type="ORF">J437_LFUL004787</name>
</gene>
<dbReference type="GO" id="GO:0005216">
    <property type="term" value="F:monoatomic ion channel activity"/>
    <property type="evidence" value="ECO:0007669"/>
    <property type="project" value="InterPro"/>
</dbReference>
<feature type="transmembrane region" description="Helical" evidence="11">
    <location>
        <begin position="236"/>
        <end position="258"/>
    </location>
</feature>
<sequence length="388" mass="44869">MVIHGRVELLSHPLCQKYLQVKWNSYGKYFHIANLFFYIIFLILVTSFVAIVLTNHSNRIKEMDEYNKSIAEQSPTINMTTELQKTPMMYCIVTLIVTYICVNTIREGLQAYQQKWQYLFDPFNLVSWILYISTLTMVSPVFGADLGEQQFSWTAITVFLSWFNLLSYLQRYCSIPITIIAIICTRKIITKARKYCDNICKYYEILFTTTADFYSPSRFDYVGIYVVMFLEVLQTLIKVLFVFSILIIAFGLSFYILLSQGEPNLTVTTIPAFLQGNHLSFRNIPLSLMRTFSMMLGEIDFRGTFVLPYFEEDDRRTLPYGSSTFLILGIFMVFMPILIMNLLIGLAVGDIESVRRNAQLKRLAMQYSNVQASNVLVDASTQCIFLLS</sequence>
<dbReference type="EMBL" id="KZ308255">
    <property type="protein sequence ID" value="KAG8225857.1"/>
    <property type="molecule type" value="Genomic_DNA"/>
</dbReference>
<evidence type="ECO:0000256" key="6">
    <source>
        <dbReference type="ARBA" id="ARBA00023043"/>
    </source>
</evidence>
<dbReference type="PANTHER" id="PTHR47143">
    <property type="entry name" value="TRANSIENT RECEPTOR POTENTIAL CATION CHANNEL PROTEIN PAINLESS"/>
    <property type="match status" value="1"/>
</dbReference>
<evidence type="ECO:0000256" key="5">
    <source>
        <dbReference type="ARBA" id="ARBA00022989"/>
    </source>
</evidence>
<dbReference type="AlphaFoldDB" id="A0A8K0K061"/>
<evidence type="ECO:0000256" key="10">
    <source>
        <dbReference type="ARBA" id="ARBA00023303"/>
    </source>
</evidence>
<feature type="transmembrane region" description="Helical" evidence="11">
    <location>
        <begin position="125"/>
        <end position="144"/>
    </location>
</feature>
<comment type="caution">
    <text evidence="13">The sequence shown here is derived from an EMBL/GenBank/DDBJ whole genome shotgun (WGS) entry which is preliminary data.</text>
</comment>
<evidence type="ECO:0000313" key="13">
    <source>
        <dbReference type="EMBL" id="KAG8225857.1"/>
    </source>
</evidence>
<evidence type="ECO:0000256" key="11">
    <source>
        <dbReference type="SAM" id="Phobius"/>
    </source>
</evidence>
<keyword evidence="7" id="KW-0406">Ion transport</keyword>
<accession>A0A8K0K061</accession>
<dbReference type="Pfam" id="PF00520">
    <property type="entry name" value="Ion_trans"/>
    <property type="match status" value="1"/>
</dbReference>
<keyword evidence="3 11" id="KW-0812">Transmembrane</keyword>
<feature type="transmembrane region" description="Helical" evidence="11">
    <location>
        <begin position="325"/>
        <end position="348"/>
    </location>
</feature>
<evidence type="ECO:0000256" key="7">
    <source>
        <dbReference type="ARBA" id="ARBA00023065"/>
    </source>
</evidence>
<evidence type="ECO:0000313" key="14">
    <source>
        <dbReference type="Proteomes" id="UP000792457"/>
    </source>
</evidence>
<evidence type="ECO:0000256" key="8">
    <source>
        <dbReference type="ARBA" id="ARBA00023136"/>
    </source>
</evidence>
<dbReference type="GO" id="GO:1902495">
    <property type="term" value="C:transmembrane transporter complex"/>
    <property type="evidence" value="ECO:0007669"/>
    <property type="project" value="TreeGrafter"/>
</dbReference>
<organism evidence="13 14">
    <name type="scientific">Ladona fulva</name>
    <name type="common">Scarce chaser dragonfly</name>
    <name type="synonym">Libellula fulva</name>
    <dbReference type="NCBI Taxonomy" id="123851"/>
    <lineage>
        <taxon>Eukaryota</taxon>
        <taxon>Metazoa</taxon>
        <taxon>Ecdysozoa</taxon>
        <taxon>Arthropoda</taxon>
        <taxon>Hexapoda</taxon>
        <taxon>Insecta</taxon>
        <taxon>Pterygota</taxon>
        <taxon>Palaeoptera</taxon>
        <taxon>Odonata</taxon>
        <taxon>Epiprocta</taxon>
        <taxon>Anisoptera</taxon>
        <taxon>Libelluloidea</taxon>
        <taxon>Libellulidae</taxon>
        <taxon>Ladona</taxon>
    </lineage>
</organism>
<keyword evidence="10" id="KW-0407">Ion channel</keyword>
<dbReference type="Proteomes" id="UP000792457">
    <property type="component" value="Unassembled WGS sequence"/>
</dbReference>
<evidence type="ECO:0000256" key="3">
    <source>
        <dbReference type="ARBA" id="ARBA00022692"/>
    </source>
</evidence>
<keyword evidence="9" id="KW-0325">Glycoprotein</keyword>
<evidence type="ECO:0000256" key="1">
    <source>
        <dbReference type="ARBA" id="ARBA00004141"/>
    </source>
</evidence>
<feature type="transmembrane region" description="Helical" evidence="11">
    <location>
        <begin position="32"/>
        <end position="53"/>
    </location>
</feature>
<evidence type="ECO:0000256" key="9">
    <source>
        <dbReference type="ARBA" id="ARBA00023180"/>
    </source>
</evidence>
<reference evidence="13" key="1">
    <citation type="submission" date="2013-04" db="EMBL/GenBank/DDBJ databases">
        <authorList>
            <person name="Qu J."/>
            <person name="Murali S.C."/>
            <person name="Bandaranaike D."/>
            <person name="Bellair M."/>
            <person name="Blankenburg K."/>
            <person name="Chao H."/>
            <person name="Dinh H."/>
            <person name="Doddapaneni H."/>
            <person name="Downs B."/>
            <person name="Dugan-Rocha S."/>
            <person name="Elkadiri S."/>
            <person name="Gnanaolivu R.D."/>
            <person name="Hernandez B."/>
            <person name="Javaid M."/>
            <person name="Jayaseelan J.C."/>
            <person name="Lee S."/>
            <person name="Li M."/>
            <person name="Ming W."/>
            <person name="Munidasa M."/>
            <person name="Muniz J."/>
            <person name="Nguyen L."/>
            <person name="Ongeri F."/>
            <person name="Osuji N."/>
            <person name="Pu L.-L."/>
            <person name="Puazo M."/>
            <person name="Qu C."/>
            <person name="Quiroz J."/>
            <person name="Raj R."/>
            <person name="Weissenberger G."/>
            <person name="Xin Y."/>
            <person name="Zou X."/>
            <person name="Han Y."/>
            <person name="Richards S."/>
            <person name="Worley K."/>
            <person name="Muzny D."/>
            <person name="Gibbs R."/>
        </authorList>
    </citation>
    <scope>NUCLEOTIDE SEQUENCE</scope>
    <source>
        <strain evidence="13">Sampled in the wild</strain>
    </source>
</reference>
<evidence type="ECO:0000259" key="12">
    <source>
        <dbReference type="Pfam" id="PF00520"/>
    </source>
</evidence>
<dbReference type="PANTHER" id="PTHR47143:SF1">
    <property type="entry name" value="ION_TRANS DOMAIN-CONTAINING PROTEIN"/>
    <property type="match status" value="1"/>
</dbReference>
<reference evidence="13" key="2">
    <citation type="submission" date="2017-10" db="EMBL/GenBank/DDBJ databases">
        <title>Ladona fulva Genome sequencing and assembly.</title>
        <authorList>
            <person name="Murali S."/>
            <person name="Richards S."/>
            <person name="Bandaranaike D."/>
            <person name="Bellair M."/>
            <person name="Blankenburg K."/>
            <person name="Chao H."/>
            <person name="Dinh H."/>
            <person name="Doddapaneni H."/>
            <person name="Dugan-Rocha S."/>
            <person name="Elkadiri S."/>
            <person name="Gnanaolivu R."/>
            <person name="Hernandez B."/>
            <person name="Skinner E."/>
            <person name="Javaid M."/>
            <person name="Lee S."/>
            <person name="Li M."/>
            <person name="Ming W."/>
            <person name="Munidasa M."/>
            <person name="Muniz J."/>
            <person name="Nguyen L."/>
            <person name="Hughes D."/>
            <person name="Osuji N."/>
            <person name="Pu L.-L."/>
            <person name="Puazo M."/>
            <person name="Qu C."/>
            <person name="Quiroz J."/>
            <person name="Raj R."/>
            <person name="Weissenberger G."/>
            <person name="Xin Y."/>
            <person name="Zou X."/>
            <person name="Han Y."/>
            <person name="Worley K."/>
            <person name="Muzny D."/>
            <person name="Gibbs R."/>
        </authorList>
    </citation>
    <scope>NUCLEOTIDE SEQUENCE</scope>
    <source>
        <strain evidence="13">Sampled in the wild</strain>
    </source>
</reference>
<feature type="transmembrane region" description="Helical" evidence="11">
    <location>
        <begin position="87"/>
        <end position="105"/>
    </location>
</feature>
<evidence type="ECO:0000256" key="4">
    <source>
        <dbReference type="ARBA" id="ARBA00022737"/>
    </source>
</evidence>
<keyword evidence="6" id="KW-0040">ANK repeat</keyword>